<dbReference type="SUPFAM" id="SSF82771">
    <property type="entry name" value="GIY-YIG endonuclease"/>
    <property type="match status" value="1"/>
</dbReference>
<comment type="caution">
    <text evidence="3">The sequence shown here is derived from an EMBL/GenBank/DDBJ whole genome shotgun (WGS) entry which is preliminary data.</text>
</comment>
<dbReference type="PANTHER" id="PTHR34477:SF5">
    <property type="entry name" value="BSL5627 PROTEIN"/>
    <property type="match status" value="1"/>
</dbReference>
<evidence type="ECO:0000259" key="2">
    <source>
        <dbReference type="PROSITE" id="PS50164"/>
    </source>
</evidence>
<dbReference type="SMART" id="SM00465">
    <property type="entry name" value="GIYc"/>
    <property type="match status" value="1"/>
</dbReference>
<dbReference type="InterPro" id="IPR050190">
    <property type="entry name" value="UPF0213_domain"/>
</dbReference>
<dbReference type="EMBL" id="MHJH01000020">
    <property type="protein sequence ID" value="OGY64369.1"/>
    <property type="molecule type" value="Genomic_DNA"/>
</dbReference>
<reference evidence="3 4" key="1">
    <citation type="journal article" date="2016" name="Nat. Commun.">
        <title>Thousands of microbial genomes shed light on interconnected biogeochemical processes in an aquifer system.</title>
        <authorList>
            <person name="Anantharaman K."/>
            <person name="Brown C.T."/>
            <person name="Hug L.A."/>
            <person name="Sharon I."/>
            <person name="Castelle C.J."/>
            <person name="Probst A.J."/>
            <person name="Thomas B.C."/>
            <person name="Singh A."/>
            <person name="Wilkins M.J."/>
            <person name="Karaoz U."/>
            <person name="Brodie E.L."/>
            <person name="Williams K.H."/>
            <person name="Hubbard S.S."/>
            <person name="Banfield J.F."/>
        </authorList>
    </citation>
    <scope>NUCLEOTIDE SEQUENCE [LARGE SCALE GENOMIC DNA]</scope>
</reference>
<dbReference type="PANTHER" id="PTHR34477">
    <property type="entry name" value="UPF0213 PROTEIN YHBQ"/>
    <property type="match status" value="1"/>
</dbReference>
<comment type="similarity">
    <text evidence="1">Belongs to the UPF0213 family.</text>
</comment>
<dbReference type="CDD" id="cd10449">
    <property type="entry name" value="GIY-YIG_SLX1_like"/>
    <property type="match status" value="1"/>
</dbReference>
<sequence length="85" mass="10070">MFFMYILKSLKDAKLYIGSTSDLKRRLKEHNSGLVPSTTPRMPFKLVYFEGYANEEEARHREHNLKLRARALRQLLNRIKKSTES</sequence>
<dbReference type="Pfam" id="PF01541">
    <property type="entry name" value="GIY-YIG"/>
    <property type="match status" value="1"/>
</dbReference>
<evidence type="ECO:0000256" key="1">
    <source>
        <dbReference type="ARBA" id="ARBA00007435"/>
    </source>
</evidence>
<dbReference type="AlphaFoldDB" id="A0A1G1ZIW4"/>
<dbReference type="Gene3D" id="3.40.1440.10">
    <property type="entry name" value="GIY-YIG endonuclease"/>
    <property type="match status" value="1"/>
</dbReference>
<name>A0A1G1ZIW4_9BACT</name>
<dbReference type="PROSITE" id="PS50164">
    <property type="entry name" value="GIY_YIG"/>
    <property type="match status" value="1"/>
</dbReference>
<dbReference type="Proteomes" id="UP000177174">
    <property type="component" value="Unassembled WGS sequence"/>
</dbReference>
<dbReference type="InterPro" id="IPR035901">
    <property type="entry name" value="GIY-YIG_endonuc_sf"/>
</dbReference>
<organism evidence="3 4">
    <name type="scientific">Candidatus Harrisonbacteria bacterium RIFCSPHIGHO2_12_FULL_48_16</name>
    <dbReference type="NCBI Taxonomy" id="1798405"/>
    <lineage>
        <taxon>Bacteria</taxon>
        <taxon>Candidatus Harrisoniibacteriota</taxon>
    </lineage>
</organism>
<dbReference type="InterPro" id="IPR000305">
    <property type="entry name" value="GIY-YIG_endonuc"/>
</dbReference>
<protein>
    <recommendedName>
        <fullName evidence="2">GIY-YIG domain-containing protein</fullName>
    </recommendedName>
</protein>
<evidence type="ECO:0000313" key="3">
    <source>
        <dbReference type="EMBL" id="OGY64369.1"/>
    </source>
</evidence>
<evidence type="ECO:0000313" key="4">
    <source>
        <dbReference type="Proteomes" id="UP000177174"/>
    </source>
</evidence>
<feature type="domain" description="GIY-YIG" evidence="2">
    <location>
        <begin position="1"/>
        <end position="78"/>
    </location>
</feature>
<accession>A0A1G1ZIW4</accession>
<gene>
    <name evidence="3" type="ORF">A3E64_01930</name>
</gene>
<proteinExistence type="inferred from homology"/>